<evidence type="ECO:0000313" key="4">
    <source>
        <dbReference type="EMBL" id="CAH3028277.1"/>
    </source>
</evidence>
<dbReference type="SUPFAM" id="SSF48403">
    <property type="entry name" value="Ankyrin repeat"/>
    <property type="match status" value="1"/>
</dbReference>
<evidence type="ECO:0000313" key="5">
    <source>
        <dbReference type="Proteomes" id="UP001159427"/>
    </source>
</evidence>
<reference evidence="4 5" key="1">
    <citation type="submission" date="2022-05" db="EMBL/GenBank/DDBJ databases">
        <authorList>
            <consortium name="Genoscope - CEA"/>
            <person name="William W."/>
        </authorList>
    </citation>
    <scope>NUCLEOTIDE SEQUENCE [LARGE SCALE GENOMIC DNA]</scope>
</reference>
<keyword evidence="2 3" id="KW-0040">ANK repeat</keyword>
<protein>
    <submittedName>
        <fullName evidence="4">Uncharacterized protein</fullName>
    </submittedName>
</protein>
<comment type="caution">
    <text evidence="4">The sequence shown here is derived from an EMBL/GenBank/DDBJ whole genome shotgun (WGS) entry which is preliminary data.</text>
</comment>
<evidence type="ECO:0000256" key="3">
    <source>
        <dbReference type="PROSITE-ProRule" id="PRU00023"/>
    </source>
</evidence>
<sequence>MLNTGTNVNVSDNKNKSTPLHLAVNQGNNAGVRSLLASRHCDVNCQGKIDLEGDTPLHDAISKEKNAIVELILRSERLEIFVCNGRGFNPLHQACMKGNLQ</sequence>
<feature type="repeat" description="ANK" evidence="3">
    <location>
        <begin position="15"/>
        <end position="48"/>
    </location>
</feature>
<proteinExistence type="predicted"/>
<dbReference type="Gene3D" id="1.25.40.20">
    <property type="entry name" value="Ankyrin repeat-containing domain"/>
    <property type="match status" value="1"/>
</dbReference>
<dbReference type="SMART" id="SM00248">
    <property type="entry name" value="ANK"/>
    <property type="match status" value="2"/>
</dbReference>
<evidence type="ECO:0000256" key="1">
    <source>
        <dbReference type="ARBA" id="ARBA00022737"/>
    </source>
</evidence>
<keyword evidence="1" id="KW-0677">Repeat</keyword>
<name>A0ABN8MI98_9CNID</name>
<gene>
    <name evidence="4" type="ORF">PEVE_00033695</name>
</gene>
<keyword evidence="5" id="KW-1185">Reference proteome</keyword>
<organism evidence="4 5">
    <name type="scientific">Porites evermanni</name>
    <dbReference type="NCBI Taxonomy" id="104178"/>
    <lineage>
        <taxon>Eukaryota</taxon>
        <taxon>Metazoa</taxon>
        <taxon>Cnidaria</taxon>
        <taxon>Anthozoa</taxon>
        <taxon>Hexacorallia</taxon>
        <taxon>Scleractinia</taxon>
        <taxon>Fungiina</taxon>
        <taxon>Poritidae</taxon>
        <taxon>Porites</taxon>
    </lineage>
</organism>
<dbReference type="PANTHER" id="PTHR24171">
    <property type="entry name" value="ANKYRIN REPEAT DOMAIN-CONTAINING PROTEIN 39-RELATED"/>
    <property type="match status" value="1"/>
</dbReference>
<accession>A0ABN8MI98</accession>
<dbReference type="EMBL" id="CALNXI010000501">
    <property type="protein sequence ID" value="CAH3028277.1"/>
    <property type="molecule type" value="Genomic_DNA"/>
</dbReference>
<dbReference type="InterPro" id="IPR002110">
    <property type="entry name" value="Ankyrin_rpt"/>
</dbReference>
<dbReference type="InterPro" id="IPR036770">
    <property type="entry name" value="Ankyrin_rpt-contain_sf"/>
</dbReference>
<dbReference type="Pfam" id="PF12796">
    <property type="entry name" value="Ank_2"/>
    <property type="match status" value="1"/>
</dbReference>
<dbReference type="PROSITE" id="PS50088">
    <property type="entry name" value="ANK_REPEAT"/>
    <property type="match status" value="1"/>
</dbReference>
<dbReference type="Proteomes" id="UP001159427">
    <property type="component" value="Unassembled WGS sequence"/>
</dbReference>
<evidence type="ECO:0000256" key="2">
    <source>
        <dbReference type="ARBA" id="ARBA00023043"/>
    </source>
</evidence>
<dbReference type="PANTHER" id="PTHR24171:SF11">
    <property type="entry name" value="26S PROTEASOME NON-ATPASE REGULATORY SUBUNIT 10"/>
    <property type="match status" value="1"/>
</dbReference>